<sequence>MPDLFCTALPAAGATGRALLRLSGPEAVDFLDALVSNSVAGLAPGRAAYAALLTPQGKFLHDFFVTAAGDGGLLLDVAAERRADLKRRLTLYKLRAKVEIADSDWQGFVLFGSEARPDLPKLLQEAGALLFADPRLAALGWHLWLPPGMAPAARELGMPVPFDAWERHRLILGVPDGMRDIEPEKGILLENHFEALHGVDFTKGCYIGQELTARTKYRGLIKKQLCKVKSTSGDFLPLPGTIVSLDGREAGEMRSSLGGLGLALLRLDALAAAERDGKTLEAAGVAITARRPDYAAALP</sequence>
<evidence type="ECO:0000313" key="4">
    <source>
        <dbReference type="EMBL" id="MFC3675114.1"/>
    </source>
</evidence>
<evidence type="ECO:0000256" key="1">
    <source>
        <dbReference type="ARBA" id="ARBA00022946"/>
    </source>
</evidence>
<evidence type="ECO:0000313" key="5">
    <source>
        <dbReference type="Proteomes" id="UP001595711"/>
    </source>
</evidence>
<dbReference type="EMBL" id="JBHRYJ010000001">
    <property type="protein sequence ID" value="MFC3675114.1"/>
    <property type="molecule type" value="Genomic_DNA"/>
</dbReference>
<keyword evidence="5" id="KW-1185">Reference proteome</keyword>
<name>A0ABV7VC96_9PROT</name>
<dbReference type="Pfam" id="PF01571">
    <property type="entry name" value="GCV_T"/>
    <property type="match status" value="1"/>
</dbReference>
<dbReference type="RefSeq" id="WP_379723066.1">
    <property type="nucleotide sequence ID" value="NZ_JBHRYJ010000001.1"/>
</dbReference>
<keyword evidence="1" id="KW-0809">Transit peptide</keyword>
<protein>
    <submittedName>
        <fullName evidence="4">YgfZ/GcvT domain-containing protein</fullName>
    </submittedName>
</protein>
<evidence type="ECO:0000259" key="2">
    <source>
        <dbReference type="Pfam" id="PF01571"/>
    </source>
</evidence>
<accession>A0ABV7VC96</accession>
<dbReference type="Gene3D" id="3.30.1360.120">
    <property type="entry name" value="Probable tRNA modification gtpase trme, domain 1"/>
    <property type="match status" value="1"/>
</dbReference>
<dbReference type="InterPro" id="IPR057460">
    <property type="entry name" value="CAF17_C"/>
</dbReference>
<dbReference type="Proteomes" id="UP001595711">
    <property type="component" value="Unassembled WGS sequence"/>
</dbReference>
<dbReference type="PANTHER" id="PTHR22602">
    <property type="entry name" value="TRANSFERASE CAF17, MITOCHONDRIAL-RELATED"/>
    <property type="match status" value="1"/>
</dbReference>
<dbReference type="InterPro" id="IPR006222">
    <property type="entry name" value="GCVT_N"/>
</dbReference>
<proteinExistence type="predicted"/>
<dbReference type="Pfam" id="PF25455">
    <property type="entry name" value="Beta-barrel_CAF17_C"/>
    <property type="match status" value="1"/>
</dbReference>
<dbReference type="InterPro" id="IPR027266">
    <property type="entry name" value="TrmE/GcvT-like"/>
</dbReference>
<gene>
    <name evidence="4" type="ORF">ACFOOQ_06150</name>
</gene>
<dbReference type="PANTHER" id="PTHR22602:SF0">
    <property type="entry name" value="TRANSFERASE CAF17, MITOCHONDRIAL-RELATED"/>
    <property type="match status" value="1"/>
</dbReference>
<reference evidence="5" key="1">
    <citation type="journal article" date="2019" name="Int. J. Syst. Evol. Microbiol.">
        <title>The Global Catalogue of Microorganisms (GCM) 10K type strain sequencing project: providing services to taxonomists for standard genome sequencing and annotation.</title>
        <authorList>
            <consortium name="The Broad Institute Genomics Platform"/>
            <consortium name="The Broad Institute Genome Sequencing Center for Infectious Disease"/>
            <person name="Wu L."/>
            <person name="Ma J."/>
        </authorList>
    </citation>
    <scope>NUCLEOTIDE SEQUENCE [LARGE SCALE GENOMIC DNA]</scope>
    <source>
        <strain evidence="5">KCTC 42182</strain>
    </source>
</reference>
<comment type="caution">
    <text evidence="4">The sequence shown here is derived from an EMBL/GenBank/DDBJ whole genome shotgun (WGS) entry which is preliminary data.</text>
</comment>
<feature type="domain" description="GCVT N-terminal" evidence="2">
    <location>
        <begin position="21"/>
        <end position="124"/>
    </location>
</feature>
<dbReference type="InterPro" id="IPR045179">
    <property type="entry name" value="YgfZ/GcvT"/>
</dbReference>
<organism evidence="4 5">
    <name type="scientific">Ferrovibrio xuzhouensis</name>
    <dbReference type="NCBI Taxonomy" id="1576914"/>
    <lineage>
        <taxon>Bacteria</taxon>
        <taxon>Pseudomonadati</taxon>
        <taxon>Pseudomonadota</taxon>
        <taxon>Alphaproteobacteria</taxon>
        <taxon>Rhodospirillales</taxon>
        <taxon>Rhodospirillaceae</taxon>
        <taxon>Ferrovibrio</taxon>
    </lineage>
</organism>
<feature type="domain" description="CAF17 C-terminal" evidence="3">
    <location>
        <begin position="223"/>
        <end position="295"/>
    </location>
</feature>
<dbReference type="SUPFAM" id="SSF103025">
    <property type="entry name" value="Folate-binding domain"/>
    <property type="match status" value="1"/>
</dbReference>
<dbReference type="InterPro" id="IPR017703">
    <property type="entry name" value="YgfZ/GCV_T_CS"/>
</dbReference>
<evidence type="ECO:0000259" key="3">
    <source>
        <dbReference type="Pfam" id="PF25455"/>
    </source>
</evidence>
<dbReference type="NCBIfam" id="TIGR03317">
    <property type="entry name" value="ygfZ_signature"/>
    <property type="match status" value="1"/>
</dbReference>